<accession>A0A3L7K7W9</accession>
<dbReference type="EMBL" id="RCVZ01000003">
    <property type="protein sequence ID" value="RLQ96822.1"/>
    <property type="molecule type" value="Genomic_DNA"/>
</dbReference>
<gene>
    <name evidence="1" type="ORF">D9X91_06905</name>
</gene>
<dbReference type="RefSeq" id="WP_121679843.1">
    <property type="nucleotide sequence ID" value="NZ_RCVZ01000003.1"/>
</dbReference>
<organism evidence="1 2">
    <name type="scientific">Falsibacillus albus</name>
    <dbReference type="NCBI Taxonomy" id="2478915"/>
    <lineage>
        <taxon>Bacteria</taxon>
        <taxon>Bacillati</taxon>
        <taxon>Bacillota</taxon>
        <taxon>Bacilli</taxon>
        <taxon>Bacillales</taxon>
        <taxon>Bacillaceae</taxon>
        <taxon>Falsibacillus</taxon>
    </lineage>
</organism>
<dbReference type="Proteomes" id="UP000276770">
    <property type="component" value="Unassembled WGS sequence"/>
</dbReference>
<reference evidence="1 2" key="1">
    <citation type="submission" date="2018-10" db="EMBL/GenBank/DDBJ databases">
        <title>Falsibacillus sp. genome draft.</title>
        <authorList>
            <person name="Shi S."/>
        </authorList>
    </citation>
    <scope>NUCLEOTIDE SEQUENCE [LARGE SCALE GENOMIC DNA]</scope>
    <source>
        <strain evidence="1 2">GY 10110</strain>
    </source>
</reference>
<comment type="caution">
    <text evidence="1">The sequence shown here is derived from an EMBL/GenBank/DDBJ whole genome shotgun (WGS) entry which is preliminary data.</text>
</comment>
<dbReference type="AlphaFoldDB" id="A0A3L7K7W9"/>
<name>A0A3L7K7W9_9BACI</name>
<sequence>MQSQPVTITLALKKRDLPSNQSRRKKLLKDLVVFIEHIDGTNELVRGNIITKEEGTLIMGLG</sequence>
<evidence type="ECO:0000313" key="2">
    <source>
        <dbReference type="Proteomes" id="UP000276770"/>
    </source>
</evidence>
<proteinExistence type="predicted"/>
<dbReference type="OrthoDB" id="9807519at2"/>
<protein>
    <submittedName>
        <fullName evidence="1">Uncharacterized protein</fullName>
    </submittedName>
</protein>
<keyword evidence="2" id="KW-1185">Reference proteome</keyword>
<evidence type="ECO:0000313" key="1">
    <source>
        <dbReference type="EMBL" id="RLQ96822.1"/>
    </source>
</evidence>